<dbReference type="eggNOG" id="COG1670">
    <property type="taxonomic scope" value="Bacteria"/>
</dbReference>
<gene>
    <name evidence="2" type="ORF">IV53_GL001254</name>
</gene>
<dbReference type="Proteomes" id="UP000051500">
    <property type="component" value="Unassembled WGS sequence"/>
</dbReference>
<dbReference type="RefSeq" id="WP_051188921.1">
    <property type="nucleotide sequence ID" value="NZ_AUHP01000015.1"/>
</dbReference>
<proteinExistence type="predicted"/>
<evidence type="ECO:0000313" key="3">
    <source>
        <dbReference type="Proteomes" id="UP000051500"/>
    </source>
</evidence>
<dbReference type="STRING" id="1122146.IV53_GL001254"/>
<reference evidence="2 3" key="1">
    <citation type="journal article" date="2015" name="Genome Announc.">
        <title>Expanding the biotechnology potential of lactobacilli through comparative genomics of 213 strains and associated genera.</title>
        <authorList>
            <person name="Sun Z."/>
            <person name="Harris H.M."/>
            <person name="McCann A."/>
            <person name="Guo C."/>
            <person name="Argimon S."/>
            <person name="Zhang W."/>
            <person name="Yang X."/>
            <person name="Jeffery I.B."/>
            <person name="Cooney J.C."/>
            <person name="Kagawa T.F."/>
            <person name="Liu W."/>
            <person name="Song Y."/>
            <person name="Salvetti E."/>
            <person name="Wrobel A."/>
            <person name="Rasinkangas P."/>
            <person name="Parkhill J."/>
            <person name="Rea M.C."/>
            <person name="O'Sullivan O."/>
            <person name="Ritari J."/>
            <person name="Douillard F.P."/>
            <person name="Paul Ross R."/>
            <person name="Yang R."/>
            <person name="Briner A.E."/>
            <person name="Felis G.E."/>
            <person name="de Vos W.M."/>
            <person name="Barrangou R."/>
            <person name="Klaenhammer T.R."/>
            <person name="Caufield P.W."/>
            <person name="Cui Y."/>
            <person name="Zhang H."/>
            <person name="O'Toole P.W."/>
        </authorList>
    </citation>
    <scope>NUCLEOTIDE SEQUENCE [LARGE SCALE GENOMIC DNA]</scope>
    <source>
        <strain evidence="2 3">DSM 22408</strain>
    </source>
</reference>
<sequence length="168" mass="19015">MLENKQLILRAFLADDLADVFAYTSQTAVAQGANFPVVTDKLSAQAFLRQLQQEGSYAVVLRKTQQVIGHLTIYPMDSRDETDKQCELGYALNQEFWGYGYGTQLIQLILARLKQQEYQSVFAVVASDNIASQQILVKNDFHAETVLHLPSVLQLENAYPIVYRKNLN</sequence>
<dbReference type="Pfam" id="PF13302">
    <property type="entry name" value="Acetyltransf_3"/>
    <property type="match status" value="1"/>
</dbReference>
<feature type="domain" description="N-acetyltransferase" evidence="1">
    <location>
        <begin position="7"/>
        <end position="168"/>
    </location>
</feature>
<dbReference type="InterPro" id="IPR016181">
    <property type="entry name" value="Acyl_CoA_acyltransferase"/>
</dbReference>
<keyword evidence="3" id="KW-1185">Reference proteome</keyword>
<dbReference type="AlphaFoldDB" id="A0A0R2KJN8"/>
<name>A0A0R2KJN8_9LACO</name>
<organism evidence="2 3">
    <name type="scientific">Ligilactobacillus ceti DSM 22408</name>
    <dbReference type="NCBI Taxonomy" id="1122146"/>
    <lineage>
        <taxon>Bacteria</taxon>
        <taxon>Bacillati</taxon>
        <taxon>Bacillota</taxon>
        <taxon>Bacilli</taxon>
        <taxon>Lactobacillales</taxon>
        <taxon>Lactobacillaceae</taxon>
        <taxon>Ligilactobacillus</taxon>
    </lineage>
</organism>
<comment type="caution">
    <text evidence="2">The sequence shown here is derived from an EMBL/GenBank/DDBJ whole genome shotgun (WGS) entry which is preliminary data.</text>
</comment>
<dbReference type="PROSITE" id="PS51186">
    <property type="entry name" value="GNAT"/>
    <property type="match status" value="1"/>
</dbReference>
<accession>A0A0R2KJN8</accession>
<evidence type="ECO:0000259" key="1">
    <source>
        <dbReference type="PROSITE" id="PS51186"/>
    </source>
</evidence>
<protein>
    <recommendedName>
        <fullName evidence="1">N-acetyltransferase domain-containing protein</fullName>
    </recommendedName>
</protein>
<dbReference type="EMBL" id="JQBZ01000011">
    <property type="protein sequence ID" value="KRN89576.1"/>
    <property type="molecule type" value="Genomic_DNA"/>
</dbReference>
<dbReference type="PANTHER" id="PTHR43792">
    <property type="entry name" value="GNAT FAMILY, PUTATIVE (AFU_ORTHOLOGUE AFUA_3G00765)-RELATED-RELATED"/>
    <property type="match status" value="1"/>
</dbReference>
<dbReference type="InterPro" id="IPR000182">
    <property type="entry name" value="GNAT_dom"/>
</dbReference>
<dbReference type="InterPro" id="IPR051531">
    <property type="entry name" value="N-acetyltransferase"/>
</dbReference>
<dbReference type="GO" id="GO:0016747">
    <property type="term" value="F:acyltransferase activity, transferring groups other than amino-acyl groups"/>
    <property type="evidence" value="ECO:0007669"/>
    <property type="project" value="InterPro"/>
</dbReference>
<evidence type="ECO:0000313" key="2">
    <source>
        <dbReference type="EMBL" id="KRN89576.1"/>
    </source>
</evidence>
<dbReference type="CDD" id="cd04301">
    <property type="entry name" value="NAT_SF"/>
    <property type="match status" value="1"/>
</dbReference>
<dbReference type="PANTHER" id="PTHR43792:SF1">
    <property type="entry name" value="N-ACETYLTRANSFERASE DOMAIN-CONTAINING PROTEIN"/>
    <property type="match status" value="1"/>
</dbReference>
<dbReference type="Gene3D" id="3.40.630.30">
    <property type="match status" value="1"/>
</dbReference>
<dbReference type="SUPFAM" id="SSF55729">
    <property type="entry name" value="Acyl-CoA N-acyltransferases (Nat)"/>
    <property type="match status" value="1"/>
</dbReference>
<dbReference type="PATRIC" id="fig|1122146.4.peg.1291"/>